<comment type="caution">
    <text evidence="6">The sequence shown here is derived from an EMBL/GenBank/DDBJ whole genome shotgun (WGS) entry which is preliminary data.</text>
</comment>
<keyword evidence="3" id="KW-0560">Oxidoreductase</keyword>
<dbReference type="SUPFAM" id="SSF51412">
    <property type="entry name" value="Inosine monophosphate dehydrogenase (IMPDH)"/>
    <property type="match status" value="1"/>
</dbReference>
<evidence type="ECO:0000259" key="5">
    <source>
        <dbReference type="Pfam" id="PF07992"/>
    </source>
</evidence>
<evidence type="ECO:0000256" key="1">
    <source>
        <dbReference type="ARBA" id="ARBA00022630"/>
    </source>
</evidence>
<dbReference type="InterPro" id="IPR036188">
    <property type="entry name" value="FAD/NAD-bd_sf"/>
</dbReference>
<evidence type="ECO:0000313" key="7">
    <source>
        <dbReference type="Proteomes" id="UP001521116"/>
    </source>
</evidence>
<keyword evidence="1" id="KW-0285">Flavoprotein</keyword>
<dbReference type="Proteomes" id="UP001521116">
    <property type="component" value="Unassembled WGS sequence"/>
</dbReference>
<keyword evidence="7" id="KW-1185">Reference proteome</keyword>
<protein>
    <recommendedName>
        <fullName evidence="5">FAD/NAD(P)-binding domain-containing protein</fullName>
    </recommendedName>
</protein>
<dbReference type="PRINTS" id="PR00411">
    <property type="entry name" value="PNDRDTASEI"/>
</dbReference>
<reference evidence="6 7" key="1">
    <citation type="submission" date="2024-02" db="EMBL/GenBank/DDBJ databases">
        <title>De novo assembly and annotation of 12 fungi associated with fruit tree decline syndrome in Ontario, Canada.</title>
        <authorList>
            <person name="Sulman M."/>
            <person name="Ellouze W."/>
            <person name="Ilyukhin E."/>
        </authorList>
    </citation>
    <scope>NUCLEOTIDE SEQUENCE [LARGE SCALE GENOMIC DNA]</scope>
    <source>
        <strain evidence="6 7">M1-105</strain>
    </source>
</reference>
<dbReference type="PRINTS" id="PR00368">
    <property type="entry name" value="FADPNR"/>
</dbReference>
<feature type="domain" description="FAD/NAD(P)-binding" evidence="5">
    <location>
        <begin position="8"/>
        <end position="360"/>
    </location>
</feature>
<name>A0ABR3T8Y4_9PEZI</name>
<dbReference type="Gene3D" id="3.20.20.70">
    <property type="entry name" value="Aldolase class I"/>
    <property type="match status" value="1"/>
</dbReference>
<evidence type="ECO:0000256" key="2">
    <source>
        <dbReference type="ARBA" id="ARBA00022643"/>
    </source>
</evidence>
<accession>A0ABR3T8Y4</accession>
<gene>
    <name evidence="6" type="ORF">SLS56_001541</name>
</gene>
<evidence type="ECO:0000256" key="4">
    <source>
        <dbReference type="SAM" id="MobiDB-lite"/>
    </source>
</evidence>
<dbReference type="SUPFAM" id="SSF51905">
    <property type="entry name" value="FAD/NAD(P)-binding domain"/>
    <property type="match status" value="1"/>
</dbReference>
<feature type="region of interest" description="Disordered" evidence="4">
    <location>
        <begin position="120"/>
        <end position="143"/>
    </location>
</feature>
<dbReference type="InterPro" id="IPR013785">
    <property type="entry name" value="Aldolase_TIM"/>
</dbReference>
<sequence>MAPQETLDIVILGASFAGLSVAHNLLNNVFPHLQTFDGAPNYRVALVGPSSHLYWNIAAPRALVSSELVPFDEMFSPVKKGFENYSPEEFIFIQGTAGLIDTATKQVTITLTTRPAADLPAADHRESVVSTTPSEKPGPKTKGSVVKTLTYHALIFATGSSADSPLLSLHGPHEKTLAALDGFHKRLRNANSIVVVGGGASGVETAGQLAVYFNDKPPKPLLARLGLRKAPDPLASDPPRKIKTITLLSGHDRLLPNLPPKYGKKAEKKLRHNHVHILHNIRLIAAAEAAAGQTACHLNNDTTITTDLFVGCTGVKPNTSFLPSSLVDAAGYVLTHPSTLRVEAAGPRVFAIGDCAAYSKNYTVDVYDAVPVVLHNLRNDLVAHELHLQYPPAASGNTGLADELDKLVDKHFSANPTDTLLMPSPSATPAVLESYAHPTRRPEKHEKPQLTTVRPQLTALTQPTPEDLRKEIRRCKTMTSNPFGVNLTLLPALVPPDYAAYARVIVEEGINIVETAGNSPGPVIKQLKEAGVIILHKCTTIRHAQAAVRLGVDFLSIDGFECAGHVGESDITNFILLSRARQSLKVPFIASGGFADGQGLAAALSLGAEGINMGTRFMCTVEAPIHQKIKEAIVNAQETDTELVLRRWRNTTRLFKNKVASEAVKVEKESKEGKFEEVGPLVSGKRGRQVFLNGDKDFGVWTAGQVIGLIHDIPTCADLVSRIEREAVETLNQASSLYVGEGQAGVGKSKL</sequence>
<dbReference type="CDD" id="cd04730">
    <property type="entry name" value="NPD_like"/>
    <property type="match status" value="1"/>
</dbReference>
<dbReference type="InterPro" id="IPR004136">
    <property type="entry name" value="NMO"/>
</dbReference>
<organism evidence="6 7">
    <name type="scientific">Neofusicoccum ribis</name>
    <dbReference type="NCBI Taxonomy" id="45134"/>
    <lineage>
        <taxon>Eukaryota</taxon>
        <taxon>Fungi</taxon>
        <taxon>Dikarya</taxon>
        <taxon>Ascomycota</taxon>
        <taxon>Pezizomycotina</taxon>
        <taxon>Dothideomycetes</taxon>
        <taxon>Dothideomycetes incertae sedis</taxon>
        <taxon>Botryosphaeriales</taxon>
        <taxon>Botryosphaeriaceae</taxon>
        <taxon>Neofusicoccum</taxon>
    </lineage>
</organism>
<dbReference type="PANTHER" id="PTHR32332">
    <property type="entry name" value="2-NITROPROPANE DIOXYGENASE"/>
    <property type="match status" value="1"/>
</dbReference>
<dbReference type="Pfam" id="PF07992">
    <property type="entry name" value="Pyr_redox_2"/>
    <property type="match status" value="1"/>
</dbReference>
<keyword evidence="2" id="KW-0288">FMN</keyword>
<evidence type="ECO:0000256" key="3">
    <source>
        <dbReference type="ARBA" id="ARBA00023002"/>
    </source>
</evidence>
<dbReference type="PANTHER" id="PTHR32332:SF28">
    <property type="entry name" value="DIOXYGENASE FAMILY OXIDOREDUCTASE, PUTATIVE (AFU_ORTHOLOGUE AFUA_5G09600)-RELATED"/>
    <property type="match status" value="1"/>
</dbReference>
<dbReference type="Gene3D" id="3.50.50.100">
    <property type="match status" value="1"/>
</dbReference>
<proteinExistence type="predicted"/>
<dbReference type="Pfam" id="PF03060">
    <property type="entry name" value="NMO"/>
    <property type="match status" value="1"/>
</dbReference>
<dbReference type="InterPro" id="IPR023753">
    <property type="entry name" value="FAD/NAD-binding_dom"/>
</dbReference>
<dbReference type="EMBL" id="JAJVDC020000009">
    <property type="protein sequence ID" value="KAL1635846.1"/>
    <property type="molecule type" value="Genomic_DNA"/>
</dbReference>
<evidence type="ECO:0000313" key="6">
    <source>
        <dbReference type="EMBL" id="KAL1635846.1"/>
    </source>
</evidence>